<keyword evidence="1" id="KW-0812">Transmembrane</keyword>
<keyword evidence="1" id="KW-1133">Transmembrane helix</keyword>
<dbReference type="RefSeq" id="WP_034739464.1">
    <property type="nucleotide sequence ID" value="NZ_JPRI01000001.1"/>
</dbReference>
<proteinExistence type="predicted"/>
<evidence type="ECO:0000313" key="2">
    <source>
        <dbReference type="EMBL" id="KFF28165.1"/>
    </source>
</evidence>
<accession>A0ABR4USQ9</accession>
<evidence type="ECO:0000313" key="3">
    <source>
        <dbReference type="Proteomes" id="UP000028719"/>
    </source>
</evidence>
<gene>
    <name evidence="2" type="ORF">IW16_02810</name>
</gene>
<protein>
    <submittedName>
        <fullName evidence="2">Uncharacterized protein</fullName>
    </submittedName>
</protein>
<sequence>MKSIAIWESRNDNNPFQDIELHFNYWKIPNKRKEFHRFLDIGLKLISTQNTNCINFYFPAKIEQDNFHEIVSKFINKPDLLSAIFNENYKVVSQVSKQHKILNDQDEEVFTIYEFSSNDLTFEYKYNGTIVSINLPKLNKQLYIRFRISGQFLNQLSTISTPPNSVFESAFSELEMIDFRVNEIRDLSKDLVEIYGKMCHIKKQHFFYICSNNEDVIGYHTPYLSCRNLENYRWNGYVDLPNIESAIFLAYHWKWDSQENSSLLIKSKYEKNNWNTIAKYLLLVVGISLLGSCLYDIFKLIIKLFITELK</sequence>
<keyword evidence="3" id="KW-1185">Reference proteome</keyword>
<name>A0ABR4USQ9_9FLAO</name>
<comment type="caution">
    <text evidence="2">The sequence shown here is derived from an EMBL/GenBank/DDBJ whole genome shotgun (WGS) entry which is preliminary data.</text>
</comment>
<feature type="transmembrane region" description="Helical" evidence="1">
    <location>
        <begin position="280"/>
        <end position="302"/>
    </location>
</feature>
<dbReference type="Proteomes" id="UP000028719">
    <property type="component" value="Unassembled WGS sequence"/>
</dbReference>
<dbReference type="EMBL" id="JPRI01000001">
    <property type="protein sequence ID" value="KFF28165.1"/>
    <property type="molecule type" value="Genomic_DNA"/>
</dbReference>
<organism evidence="2 3">
    <name type="scientific">Chryseobacterium vrystaatense</name>
    <dbReference type="NCBI Taxonomy" id="307480"/>
    <lineage>
        <taxon>Bacteria</taxon>
        <taxon>Pseudomonadati</taxon>
        <taxon>Bacteroidota</taxon>
        <taxon>Flavobacteriia</taxon>
        <taxon>Flavobacteriales</taxon>
        <taxon>Weeksellaceae</taxon>
        <taxon>Chryseobacterium group</taxon>
        <taxon>Chryseobacterium</taxon>
    </lineage>
</organism>
<evidence type="ECO:0000256" key="1">
    <source>
        <dbReference type="SAM" id="Phobius"/>
    </source>
</evidence>
<reference evidence="2 3" key="1">
    <citation type="submission" date="2014-07" db="EMBL/GenBank/DDBJ databases">
        <title>Genome of Chryseobacterium vrystaatense LMG 22846.</title>
        <authorList>
            <person name="Pipes S.E."/>
            <person name="Stropko S.J."/>
            <person name="Newman J.D."/>
        </authorList>
    </citation>
    <scope>NUCLEOTIDE SEQUENCE [LARGE SCALE GENOMIC DNA]</scope>
    <source>
        <strain evidence="2 3">LMG 22846</strain>
    </source>
</reference>
<keyword evidence="1" id="KW-0472">Membrane</keyword>